<dbReference type="Proteomes" id="UP000015893">
    <property type="component" value="Unassembled WGS sequence"/>
</dbReference>
<feature type="signal peptide" evidence="2">
    <location>
        <begin position="1"/>
        <end position="18"/>
    </location>
</feature>
<comment type="caution">
    <text evidence="4">The sequence shown here is derived from an EMBL/GenBank/DDBJ whole genome shotgun (WGS) entry which is preliminary data.</text>
</comment>
<evidence type="ECO:0000313" key="4">
    <source>
        <dbReference type="EMBL" id="EQK94683.1"/>
    </source>
</evidence>
<evidence type="ECO:0000259" key="3">
    <source>
        <dbReference type="Pfam" id="PF18304"/>
    </source>
</evidence>
<organism evidence="4 5">
    <name type="scientific">Helicobacter pylori UM037</name>
    <dbReference type="NCBI Taxonomy" id="1321939"/>
    <lineage>
        <taxon>Bacteria</taxon>
        <taxon>Pseudomonadati</taxon>
        <taxon>Campylobacterota</taxon>
        <taxon>Epsilonproteobacteria</taxon>
        <taxon>Campylobacterales</taxon>
        <taxon>Helicobacteraceae</taxon>
        <taxon>Helicobacter</taxon>
    </lineage>
</organism>
<evidence type="ECO:0000256" key="2">
    <source>
        <dbReference type="SAM" id="SignalP"/>
    </source>
</evidence>
<gene>
    <name evidence="4" type="ORF">N198_07230</name>
</gene>
<dbReference type="EMBL" id="AUSI01000030">
    <property type="protein sequence ID" value="EQK94683.1"/>
    <property type="molecule type" value="Genomic_DNA"/>
</dbReference>
<keyword evidence="1" id="KW-0175">Coiled coil</keyword>
<proteinExistence type="predicted"/>
<feature type="domain" description="SabA N-terminal extracellular adhesion" evidence="3">
    <location>
        <begin position="45"/>
        <end position="297"/>
    </location>
</feature>
<dbReference type="Pfam" id="PF01856">
    <property type="entry name" value="HP_OMP"/>
    <property type="match status" value="1"/>
</dbReference>
<evidence type="ECO:0000256" key="1">
    <source>
        <dbReference type="SAM" id="Coils"/>
    </source>
</evidence>
<sequence>MKKRFLLSLSLASSLLRAEDNGFFVSAGYQIGEAVQMVKNTGELKNLNDKYEQLNQYLNQVASLKQSIQNANNVELVNSSLNYLKSFTNNNYNSTTQSPIFNAVQAVITSVLGFWSLYAGNYLTFFVGNKDTKRPANVQGNPPFGTIVENCSGIENCAMDQTTYDQMKKFAEDLQAAQQNATTKANNLCALSGCAATGSTSNPPNSTVSSALETAQKLMDLIANTRTAMMWKNIVISGVSNTSGAITSTNYPTQYAVFNNIKAMIPILQQAVTLSQRNHTLSASLQAQATGSQTNPNFAKDIYTFAQNQKQIISYAKDIFNLFNSIPAEQYKYLQKAYLKVPNAGQTPTNPYRQEVNLNQEVQTIQNNVSYYGNRVDAALSVAKDVYNLKSNQTEIVTTYNDAKNLSEEISKLPYNKVNTKDIVTLPYDKNAPAAGQYNYQINPEQQSNLNQALAAMSNNPFKKVGMISSQNNNGALNGLGVQVGYKQFFGESKRWGLRYYGFFDYNHGYIKSSFFNSSSDIWTYGGGSDLLVNIINDSITRKNNKLSVGLFGGIQLAGTTWLNSQYVNLTAFNNPYSAKVNTSNFQFLFNLGLRTNLAMKKKEDSEHSAQHGIELGIKIPTINTNYYSFLGTQLQYRRLYSVYLNYVFAY</sequence>
<accession>A0AB33Z719</accession>
<dbReference type="RefSeq" id="WP_015644411.1">
    <property type="nucleotide sequence ID" value="NC_021217.3"/>
</dbReference>
<feature type="chain" id="PRO_5044298667" evidence="2">
    <location>
        <begin position="19"/>
        <end position="651"/>
    </location>
</feature>
<protein>
    <submittedName>
        <fullName evidence="4">Membrane protein</fullName>
    </submittedName>
</protein>
<reference evidence="4 5" key="1">
    <citation type="journal article" date="2013" name="Genome Announc.">
        <title>Multiple genome sequences of Helicobacter pylori strains of diverse disease and antibiotic resistance backgrounds from Malaysia.</title>
        <authorList>
            <person name="Rehvathy V."/>
            <person name="Tan M.H."/>
            <person name="Gunaletchumy S.P."/>
            <person name="Teh X."/>
            <person name="Wang S."/>
            <person name="Baybayan P."/>
            <person name="Singh S."/>
            <person name="Ashby M."/>
            <person name="Kaakoush N.O."/>
            <person name="Mitchell H.M."/>
            <person name="Croft L.J."/>
            <person name="Goh K.L."/>
            <person name="Loke M.F."/>
            <person name="Vadivelu J."/>
        </authorList>
    </citation>
    <scope>NUCLEOTIDE SEQUENCE [LARGE SCALE GENOMIC DNA]</scope>
    <source>
        <strain evidence="4 5">UM037</strain>
    </source>
</reference>
<dbReference type="AlphaFoldDB" id="A0AB33Z719"/>
<name>A0AB33Z719_HELPX</name>
<dbReference type="PRINTS" id="PR01776">
    <property type="entry name" value="HPOMPFAMILY"/>
</dbReference>
<feature type="coiled-coil region" evidence="1">
    <location>
        <begin position="44"/>
        <end position="74"/>
    </location>
</feature>
<keyword evidence="2" id="KW-0732">Signal</keyword>
<dbReference type="Pfam" id="PF18304">
    <property type="entry name" value="SabA_adhesion"/>
    <property type="match status" value="1"/>
</dbReference>
<evidence type="ECO:0000313" key="5">
    <source>
        <dbReference type="Proteomes" id="UP000015893"/>
    </source>
</evidence>
<dbReference type="KEGG" id="hpyi:K750_06065"/>
<dbReference type="InterPro" id="IPR040838">
    <property type="entry name" value="SabA_N_adhesion"/>
</dbReference>
<dbReference type="InterPro" id="IPR002718">
    <property type="entry name" value="OMP_Helicobacter"/>
</dbReference>